<evidence type="ECO:0000256" key="1">
    <source>
        <dbReference type="ARBA" id="ARBA00006192"/>
    </source>
</evidence>
<feature type="region of interest" description="Disordered" evidence="6">
    <location>
        <begin position="35"/>
        <end position="100"/>
    </location>
</feature>
<dbReference type="Gene3D" id="1.25.40.10">
    <property type="entry name" value="Tetratricopeptide repeat domain"/>
    <property type="match status" value="3"/>
</dbReference>
<evidence type="ECO:0000256" key="5">
    <source>
        <dbReference type="PROSITE-ProRule" id="PRU00708"/>
    </source>
</evidence>
<dbReference type="InterPro" id="IPR057027">
    <property type="entry name" value="TPR_mt"/>
</dbReference>
<dbReference type="Pfam" id="PF23276">
    <property type="entry name" value="TPR_24"/>
    <property type="match status" value="1"/>
</dbReference>
<evidence type="ECO:0000259" key="7">
    <source>
        <dbReference type="Pfam" id="PF23276"/>
    </source>
</evidence>
<feature type="compositionally biased region" description="Low complexity" evidence="6">
    <location>
        <begin position="57"/>
        <end position="74"/>
    </location>
</feature>
<dbReference type="Pfam" id="PF13812">
    <property type="entry name" value="PPR_3"/>
    <property type="match status" value="1"/>
</dbReference>
<dbReference type="InterPro" id="IPR011990">
    <property type="entry name" value="TPR-like_helical_dom_sf"/>
</dbReference>
<dbReference type="PANTHER" id="PTHR47447">
    <property type="entry name" value="OS03G0856100 PROTEIN"/>
    <property type="match status" value="1"/>
</dbReference>
<evidence type="ECO:0000256" key="6">
    <source>
        <dbReference type="SAM" id="MobiDB-lite"/>
    </source>
</evidence>
<dbReference type="Proteomes" id="UP000800038">
    <property type="component" value="Unassembled WGS sequence"/>
</dbReference>
<feature type="repeat" description="PPR" evidence="5">
    <location>
        <begin position="483"/>
        <end position="517"/>
    </location>
</feature>
<feature type="repeat" description="PPR" evidence="5">
    <location>
        <begin position="518"/>
        <end position="552"/>
    </location>
</feature>
<dbReference type="InterPro" id="IPR002885">
    <property type="entry name" value="PPR_rpt"/>
</dbReference>
<evidence type="ECO:0000256" key="3">
    <source>
        <dbReference type="ARBA" id="ARBA00044493"/>
    </source>
</evidence>
<accession>A0A6A5SCV6</accession>
<organism evidence="8 9">
    <name type="scientific">Clathrospora elynae</name>
    <dbReference type="NCBI Taxonomy" id="706981"/>
    <lineage>
        <taxon>Eukaryota</taxon>
        <taxon>Fungi</taxon>
        <taxon>Dikarya</taxon>
        <taxon>Ascomycota</taxon>
        <taxon>Pezizomycotina</taxon>
        <taxon>Dothideomycetes</taxon>
        <taxon>Pleosporomycetidae</taxon>
        <taxon>Pleosporales</taxon>
        <taxon>Diademaceae</taxon>
        <taxon>Clathrospora</taxon>
    </lineage>
</organism>
<feature type="domain" description="Pentatricopeptide repeat-containing protein-mitochondrial" evidence="7">
    <location>
        <begin position="339"/>
        <end position="473"/>
    </location>
</feature>
<feature type="region of interest" description="Disordered" evidence="6">
    <location>
        <begin position="617"/>
        <end position="685"/>
    </location>
</feature>
<comment type="similarity">
    <text evidence="1">Belongs to the CCM1 family.</text>
</comment>
<evidence type="ECO:0000313" key="8">
    <source>
        <dbReference type="EMBL" id="KAF1937358.1"/>
    </source>
</evidence>
<comment type="subunit">
    <text evidence="4">Binds to mitochondrial small subunit 15S rRNA.</text>
</comment>
<name>A0A6A5SCV6_9PLEO</name>
<keyword evidence="2" id="KW-0677">Repeat</keyword>
<dbReference type="EMBL" id="ML976142">
    <property type="protein sequence ID" value="KAF1937358.1"/>
    <property type="molecule type" value="Genomic_DNA"/>
</dbReference>
<dbReference type="OrthoDB" id="747253at2759"/>
<proteinExistence type="inferred from homology"/>
<evidence type="ECO:0000313" key="9">
    <source>
        <dbReference type="Proteomes" id="UP000800038"/>
    </source>
</evidence>
<evidence type="ECO:0000256" key="2">
    <source>
        <dbReference type="ARBA" id="ARBA00022737"/>
    </source>
</evidence>
<dbReference type="PROSITE" id="PS51375">
    <property type="entry name" value="PPR"/>
    <property type="match status" value="2"/>
</dbReference>
<dbReference type="AlphaFoldDB" id="A0A6A5SCV6"/>
<evidence type="ECO:0000256" key="4">
    <source>
        <dbReference type="ARBA" id="ARBA00044511"/>
    </source>
</evidence>
<comment type="function">
    <text evidence="3">Regulates mitochondrial small subunit maturation by controlling 15S rRNA 5'-end processing. Localizes to the 5' precursor of the 15S rRNA in a position that is subsequently occupied by mS47 in the mature yeast mtSSU. Uses structure and sequence-specific RNA recognition, binding to a single-stranded region of the precursor and specifically recognizing bases -6 to -1. The exchange of Ccm1 for mS47 is coupled to the irreversible removal of precursor rRNA that is accompanied by conformational changes of the mitoribosomal proteins uS5m and mS26. These conformational changes signal completion of 5'-end rRNA processing through protection of the mature 5'-end of the 15S rRNA and stabilization of mS47. The removal of the 5' precursor together with the dissociation of Ccm1 may be catalyzed by the 5'-3' exoribonuclease Pet127. Involved in the specific removal of group I introns in mitochondrial encoded transcripts.</text>
</comment>
<feature type="compositionally biased region" description="Polar residues" evidence="6">
    <location>
        <begin position="45"/>
        <end position="56"/>
    </location>
</feature>
<protein>
    <recommendedName>
        <fullName evidence="7">Pentatricopeptide repeat-containing protein-mitochondrial domain-containing protein</fullName>
    </recommendedName>
</protein>
<sequence>MPPRPFVNDGLWRCLCPGFPPNAPALIVQRARLPPLNGSRKDSQPRSSGGQLRVYNTSNSPFSTSDSFFSQSSTVPPGFRPFNEQHRPPPQRTSRDQPPLAQLPTHVLYEHVRAEGAKGHFDDVMKICRVLVKDRGEQPNKDMYTAMLHSFVSCSNGTAGKARKVLDEMGFWSDAEGSLSGRPRIELDARGCERVLEVLAVHPDYLLRAELLEYMKARWFTLSDRGQAFVVAGMLRERHFEHALETLEEMVRHKARVEGWLFDQAMWMLLEFGEVEEAFYVLSLKAGVHSTGNAIGTVKLSDALWGALLDAAAQRHLHEAASMVWTTQVLPGYLKPGTGTCLSVLALASRHGDVQLATDVFRLLTERETTFTTYHYELLITTYLKANDLSAALSVILIMVDANLKVDAGTCHPLYWHLCTEKEGQDSRPMQAFSLLQEFETAGRKVPTAAVNACIQASIAMNRLEEAIEIYKALHSVSHAGPNTNTFNILFRGCHRSARKELAMFFASEMIQLGLKPDRITYDRLILVCLQSGDLGDALLYYEEMISVGATAGSKGPMKPRRSTWELLIHKCVVQGDEKAVALLKDYKAGVEEPRKGVERAVVDRFEYGIVPRGGDTSDHVEDWHLTSPTEDAKSPGAGDNTELTESGGAGSPQSMSKRTEEEKIDGESGGLARLMNANKSARPY</sequence>
<dbReference type="PANTHER" id="PTHR47447:SF17">
    <property type="entry name" value="OS12G0638900 PROTEIN"/>
    <property type="match status" value="1"/>
</dbReference>
<keyword evidence="9" id="KW-1185">Reference proteome</keyword>
<gene>
    <name evidence="8" type="ORF">EJ02DRAFT_357039</name>
</gene>
<reference evidence="8" key="1">
    <citation type="journal article" date="2020" name="Stud. Mycol.">
        <title>101 Dothideomycetes genomes: a test case for predicting lifestyles and emergence of pathogens.</title>
        <authorList>
            <person name="Haridas S."/>
            <person name="Albert R."/>
            <person name="Binder M."/>
            <person name="Bloem J."/>
            <person name="Labutti K."/>
            <person name="Salamov A."/>
            <person name="Andreopoulos B."/>
            <person name="Baker S."/>
            <person name="Barry K."/>
            <person name="Bills G."/>
            <person name="Bluhm B."/>
            <person name="Cannon C."/>
            <person name="Castanera R."/>
            <person name="Culley D."/>
            <person name="Daum C."/>
            <person name="Ezra D."/>
            <person name="Gonzalez J."/>
            <person name="Henrissat B."/>
            <person name="Kuo A."/>
            <person name="Liang C."/>
            <person name="Lipzen A."/>
            <person name="Lutzoni F."/>
            <person name="Magnuson J."/>
            <person name="Mondo S."/>
            <person name="Nolan M."/>
            <person name="Ohm R."/>
            <person name="Pangilinan J."/>
            <person name="Park H.-J."/>
            <person name="Ramirez L."/>
            <person name="Alfaro M."/>
            <person name="Sun H."/>
            <person name="Tritt A."/>
            <person name="Yoshinaga Y."/>
            <person name="Zwiers L.-H."/>
            <person name="Turgeon B."/>
            <person name="Goodwin S."/>
            <person name="Spatafora J."/>
            <person name="Crous P."/>
            <person name="Grigoriev I."/>
        </authorList>
    </citation>
    <scope>NUCLEOTIDE SEQUENCE</scope>
    <source>
        <strain evidence="8">CBS 161.51</strain>
    </source>
</reference>